<feature type="signal peptide" evidence="2">
    <location>
        <begin position="1"/>
        <end position="19"/>
    </location>
</feature>
<dbReference type="PANTHER" id="PTHR45648">
    <property type="entry name" value="GDSL LIPASE/ACYLHYDROLASE FAMILY PROTEIN (AFU_ORTHOLOGUE AFUA_4G14700)"/>
    <property type="match status" value="1"/>
</dbReference>
<evidence type="ECO:0000313" key="4">
    <source>
        <dbReference type="Proteomes" id="UP000272193"/>
    </source>
</evidence>
<dbReference type="InterPro" id="IPR036514">
    <property type="entry name" value="SGNH_hydro_sf"/>
</dbReference>
<dbReference type="PROSITE" id="PS51257">
    <property type="entry name" value="PROKAR_LIPOPROTEIN"/>
    <property type="match status" value="1"/>
</dbReference>
<dbReference type="InterPro" id="IPR051058">
    <property type="entry name" value="GDSL_Est/Lipase"/>
</dbReference>
<dbReference type="InterPro" id="IPR006311">
    <property type="entry name" value="TAT_signal"/>
</dbReference>
<comment type="caution">
    <text evidence="3">The sequence shown here is derived from an EMBL/GenBank/DDBJ whole genome shotgun (WGS) entry which is preliminary data.</text>
</comment>
<keyword evidence="4" id="KW-1185">Reference proteome</keyword>
<dbReference type="Pfam" id="PF00657">
    <property type="entry name" value="Lipase_GDSL"/>
    <property type="match status" value="1"/>
</dbReference>
<gene>
    <name evidence="3" type="ORF">EDC62_2432</name>
</gene>
<accession>A0A3N4ULW2</accession>
<dbReference type="Proteomes" id="UP000272193">
    <property type="component" value="Unassembled WGS sequence"/>
</dbReference>
<protein>
    <recommendedName>
        <fullName evidence="5">Phospholipase/lecithinase/hemolysin</fullName>
    </recommendedName>
</protein>
<dbReference type="PROSITE" id="PS51318">
    <property type="entry name" value="TAT"/>
    <property type="match status" value="1"/>
</dbReference>
<dbReference type="PANTHER" id="PTHR45648:SF22">
    <property type="entry name" value="GDSL LIPASE_ACYLHYDROLASE FAMILY PROTEIN (AFU_ORTHOLOGUE AFUA_4G14700)"/>
    <property type="match status" value="1"/>
</dbReference>
<dbReference type="SUPFAM" id="SSF52266">
    <property type="entry name" value="SGNH hydrolase"/>
    <property type="match status" value="1"/>
</dbReference>
<dbReference type="InterPro" id="IPR001087">
    <property type="entry name" value="GDSL"/>
</dbReference>
<evidence type="ECO:0000256" key="1">
    <source>
        <dbReference type="ARBA" id="ARBA00022801"/>
    </source>
</evidence>
<dbReference type="RefSeq" id="WP_124224077.1">
    <property type="nucleotide sequence ID" value="NZ_RKQL01000007.1"/>
</dbReference>
<evidence type="ECO:0008006" key="5">
    <source>
        <dbReference type="Google" id="ProtNLM"/>
    </source>
</evidence>
<reference evidence="3 4" key="1">
    <citation type="submission" date="2018-11" db="EMBL/GenBank/DDBJ databases">
        <title>Genomic Encyclopedia of Type Strains, Phase IV (KMG-IV): sequencing the most valuable type-strain genomes for metagenomic binning, comparative biology and taxonomic classification.</title>
        <authorList>
            <person name="Goeker M."/>
        </authorList>
    </citation>
    <scope>NUCLEOTIDE SEQUENCE [LARGE SCALE GENOMIC DNA]</scope>
    <source>
        <strain evidence="3 4">DSM 101684</strain>
    </source>
</reference>
<feature type="chain" id="PRO_5018254732" description="Phospholipase/lecithinase/hemolysin" evidence="2">
    <location>
        <begin position="20"/>
        <end position="292"/>
    </location>
</feature>
<dbReference type="OrthoDB" id="9148933at2"/>
<dbReference type="Gene3D" id="3.40.50.1110">
    <property type="entry name" value="SGNH hydrolase"/>
    <property type="match status" value="1"/>
</dbReference>
<evidence type="ECO:0000313" key="3">
    <source>
        <dbReference type="EMBL" id="RPE62970.1"/>
    </source>
</evidence>
<name>A0A3N4ULW2_9BURK</name>
<keyword evidence="2" id="KW-0732">Signal</keyword>
<sequence>MTPSLSRRAFLTLAGGAAAALSGCGSSSIVSALKPDRFFALGDDFSDLGETGVRYTVNDGSVNIWTQQLVSIYQKTITTASAGGLSYAQGGAWISGATNSVESQLNRMLANHALGPNDVVLIGAGMNEIIDAVTQTGISDATTTRVRAAGDALASLVRRLVAAGAKYVLVAGVYNLGITPWAVARGQASAITDLSIHFNNRFLVSAVDLGANVLYVDTALYFNLVHALPAGYGLVNVTDAACTTPDATTCTASTIAANIDYTRALFADATHLTPVAHRLFGVEAYNKLTGRW</sequence>
<dbReference type="GO" id="GO:0016788">
    <property type="term" value="F:hydrolase activity, acting on ester bonds"/>
    <property type="evidence" value="ECO:0007669"/>
    <property type="project" value="InterPro"/>
</dbReference>
<dbReference type="CDD" id="cd01847">
    <property type="entry name" value="Triacylglycerol_lipase_like"/>
    <property type="match status" value="1"/>
</dbReference>
<dbReference type="EMBL" id="RKQL01000007">
    <property type="protein sequence ID" value="RPE62970.1"/>
    <property type="molecule type" value="Genomic_DNA"/>
</dbReference>
<organism evidence="3 4">
    <name type="scientific">Tibeticola sediminis</name>
    <dbReference type="NCBI Taxonomy" id="1917811"/>
    <lineage>
        <taxon>Bacteria</taxon>
        <taxon>Pseudomonadati</taxon>
        <taxon>Pseudomonadota</taxon>
        <taxon>Betaproteobacteria</taxon>
        <taxon>Burkholderiales</taxon>
        <taxon>Comamonadaceae</taxon>
        <taxon>Tibeticola</taxon>
    </lineage>
</organism>
<proteinExistence type="predicted"/>
<keyword evidence="1" id="KW-0378">Hydrolase</keyword>
<evidence type="ECO:0000256" key="2">
    <source>
        <dbReference type="SAM" id="SignalP"/>
    </source>
</evidence>
<dbReference type="AlphaFoldDB" id="A0A3N4ULW2"/>